<keyword evidence="4 9" id="KW-0812">Transmembrane</keyword>
<comment type="subcellular location">
    <subcellularLocation>
        <location evidence="1">Cell membrane</location>
        <topology evidence="1">Multi-pass membrane protein</topology>
    </subcellularLocation>
</comment>
<keyword evidence="6 9" id="KW-0472">Membrane</keyword>
<gene>
    <name evidence="10" type="ORF">MB27_37305</name>
</gene>
<keyword evidence="11" id="KW-1185">Reference proteome</keyword>
<sequence length="517" mass="54939">MPANTGAHSASRMRSGWVALGVPATLAIITICLQRYGLSALAVEHEAIRGWLAGDGLYAYRAPGSQAGAALPPAMAVLLAPLTLFPLHLAGWLLAVAGIAALLLIVLIIAGPIARRHGRRRAPVVLAVSALALLAEPVRAALGQGRPELLILALLAADLVALRHAARSRHHAADVRPTPQTSASLRTIAARRLLRRPHPSGIRRLLQRPPTFAIRRALGGPRVLAIRRVPGEPRIRRVLRGPRAFRTHRADMHTHPLRTGVASLGTGPLRRAWTSGSWAGAGIGLATAVSVTPLLFIVYLLVTRQRRAALTALGTAAAVTALTLTVAPAETIAWFGRTMWELDRPAPISDPTNQSLAGVMARLYDVPAPPVLVWFSFSMLLVAVGLIRARSAHAAGDEVAAFTLVGLTTAVTGPVTTAPESLWLIPAVLVLADTGLRRYVSLHPSRPTRFAGPVHLAAAVLGYLTLISTPDWSLRWNIPAFGLILLVNTLPWRRGAPARPTPVTTTRRAAIPLPRGG</sequence>
<evidence type="ECO:0000256" key="5">
    <source>
        <dbReference type="ARBA" id="ARBA00022989"/>
    </source>
</evidence>
<comment type="similarity">
    <text evidence="7">Belongs to the glycosyltransferase 87 family.</text>
</comment>
<dbReference type="GO" id="GO:0016758">
    <property type="term" value="F:hexosyltransferase activity"/>
    <property type="evidence" value="ECO:0007669"/>
    <property type="project" value="InterPro"/>
</dbReference>
<organism evidence="10 11">
    <name type="scientific">Actinoplanes utahensis</name>
    <dbReference type="NCBI Taxonomy" id="1869"/>
    <lineage>
        <taxon>Bacteria</taxon>
        <taxon>Bacillati</taxon>
        <taxon>Actinomycetota</taxon>
        <taxon>Actinomycetes</taxon>
        <taxon>Micromonosporales</taxon>
        <taxon>Micromonosporaceae</taxon>
        <taxon>Actinoplanes</taxon>
    </lineage>
</organism>
<evidence type="ECO:0000256" key="9">
    <source>
        <dbReference type="SAM" id="Phobius"/>
    </source>
</evidence>
<dbReference type="AlphaFoldDB" id="A0A0A6UA32"/>
<proteinExistence type="inferred from homology"/>
<evidence type="ECO:0000256" key="1">
    <source>
        <dbReference type="ARBA" id="ARBA00004651"/>
    </source>
</evidence>
<reference evidence="10 11" key="1">
    <citation type="submission" date="2014-10" db="EMBL/GenBank/DDBJ databases">
        <title>Draft genome sequence of Actinoplanes utahensis NRRL 12052.</title>
        <authorList>
            <person name="Velasco-Bucheli B."/>
            <person name="del Cerro C."/>
            <person name="Hormigo D."/>
            <person name="Garcia J.L."/>
            <person name="Acebal C."/>
            <person name="Arroyo M."/>
            <person name="de la Mata I."/>
        </authorList>
    </citation>
    <scope>NUCLEOTIDE SEQUENCE [LARGE SCALE GENOMIC DNA]</scope>
    <source>
        <strain evidence="10 11">NRRL 12052</strain>
    </source>
</reference>
<keyword evidence="2" id="KW-1003">Cell membrane</keyword>
<dbReference type="eggNOG" id="COG5650">
    <property type="taxonomic scope" value="Bacteria"/>
</dbReference>
<dbReference type="STRING" id="1869.MB27_37305"/>
<feature type="region of interest" description="Disordered" evidence="8">
    <location>
        <begin position="498"/>
        <end position="517"/>
    </location>
</feature>
<feature type="transmembrane region" description="Helical" evidence="9">
    <location>
        <begin position="89"/>
        <end position="110"/>
    </location>
</feature>
<accession>A0A0A6UA32</accession>
<evidence type="ECO:0000256" key="3">
    <source>
        <dbReference type="ARBA" id="ARBA00022679"/>
    </source>
</evidence>
<feature type="transmembrane region" description="Helical" evidence="9">
    <location>
        <begin position="122"/>
        <end position="142"/>
    </location>
</feature>
<keyword evidence="3" id="KW-0808">Transferase</keyword>
<evidence type="ECO:0000256" key="2">
    <source>
        <dbReference type="ARBA" id="ARBA00022475"/>
    </source>
</evidence>
<name>A0A0A6UA32_ACTUT</name>
<feature type="transmembrane region" description="Helical" evidence="9">
    <location>
        <begin position="17"/>
        <end position="36"/>
    </location>
</feature>
<dbReference type="Pfam" id="PF09594">
    <property type="entry name" value="GT87"/>
    <property type="match status" value="2"/>
</dbReference>
<evidence type="ECO:0000313" key="10">
    <source>
        <dbReference type="EMBL" id="KHD72895.1"/>
    </source>
</evidence>
<feature type="transmembrane region" description="Helical" evidence="9">
    <location>
        <begin position="309"/>
        <end position="335"/>
    </location>
</feature>
<evidence type="ECO:0000256" key="4">
    <source>
        <dbReference type="ARBA" id="ARBA00022692"/>
    </source>
</evidence>
<keyword evidence="5 9" id="KW-1133">Transmembrane helix</keyword>
<evidence type="ECO:0000313" key="11">
    <source>
        <dbReference type="Proteomes" id="UP000054537"/>
    </source>
</evidence>
<comment type="caution">
    <text evidence="10">The sequence shown here is derived from an EMBL/GenBank/DDBJ whole genome shotgun (WGS) entry which is preliminary data.</text>
</comment>
<dbReference type="EMBL" id="JRTT01000135">
    <property type="protein sequence ID" value="KHD72895.1"/>
    <property type="molecule type" value="Genomic_DNA"/>
</dbReference>
<dbReference type="InterPro" id="IPR018584">
    <property type="entry name" value="GT87"/>
</dbReference>
<evidence type="ECO:0000256" key="7">
    <source>
        <dbReference type="ARBA" id="ARBA00024033"/>
    </source>
</evidence>
<dbReference type="GO" id="GO:0005886">
    <property type="term" value="C:plasma membrane"/>
    <property type="evidence" value="ECO:0007669"/>
    <property type="project" value="UniProtKB-SubCell"/>
</dbReference>
<feature type="transmembrane region" description="Helical" evidence="9">
    <location>
        <begin position="278"/>
        <end position="302"/>
    </location>
</feature>
<feature type="transmembrane region" description="Helical" evidence="9">
    <location>
        <begin position="371"/>
        <end position="387"/>
    </location>
</feature>
<protein>
    <recommendedName>
        <fullName evidence="12">Integral membrane protein</fullName>
    </recommendedName>
</protein>
<dbReference type="Proteomes" id="UP000054537">
    <property type="component" value="Unassembled WGS sequence"/>
</dbReference>
<evidence type="ECO:0008006" key="12">
    <source>
        <dbReference type="Google" id="ProtNLM"/>
    </source>
</evidence>
<evidence type="ECO:0000256" key="8">
    <source>
        <dbReference type="SAM" id="MobiDB-lite"/>
    </source>
</evidence>
<evidence type="ECO:0000256" key="6">
    <source>
        <dbReference type="ARBA" id="ARBA00023136"/>
    </source>
</evidence>